<evidence type="ECO:0000256" key="1">
    <source>
        <dbReference type="ARBA" id="ARBA00010641"/>
    </source>
</evidence>
<dbReference type="PANTHER" id="PTHR30173:SF36">
    <property type="entry name" value="ECF RNA POLYMERASE SIGMA FACTOR SIGJ"/>
    <property type="match status" value="1"/>
</dbReference>
<evidence type="ECO:0000256" key="2">
    <source>
        <dbReference type="ARBA" id="ARBA00023015"/>
    </source>
</evidence>
<gene>
    <name evidence="7" type="ORF">ACFSJ0_14645</name>
</gene>
<evidence type="ECO:0000259" key="6">
    <source>
        <dbReference type="Pfam" id="PF08281"/>
    </source>
</evidence>
<proteinExistence type="inferred from homology"/>
<dbReference type="InterPro" id="IPR007627">
    <property type="entry name" value="RNA_pol_sigma70_r2"/>
</dbReference>
<keyword evidence="3" id="KW-0731">Sigma factor</keyword>
<feature type="domain" description="RNA polymerase sigma factor 70 region 4 type 2" evidence="6">
    <location>
        <begin position="111"/>
        <end position="162"/>
    </location>
</feature>
<keyword evidence="4" id="KW-0804">Transcription</keyword>
<dbReference type="RefSeq" id="WP_219533295.1">
    <property type="nucleotide sequence ID" value="NZ_JAHKRM010000017.1"/>
</dbReference>
<evidence type="ECO:0000256" key="4">
    <source>
        <dbReference type="ARBA" id="ARBA00023163"/>
    </source>
</evidence>
<protein>
    <submittedName>
        <fullName evidence="7">Sigma-70 family RNA polymerase sigma factor</fullName>
    </submittedName>
</protein>
<evidence type="ECO:0000259" key="5">
    <source>
        <dbReference type="Pfam" id="PF04542"/>
    </source>
</evidence>
<evidence type="ECO:0000313" key="7">
    <source>
        <dbReference type="EMBL" id="MFD1538289.1"/>
    </source>
</evidence>
<accession>A0ABW4G6H9</accession>
<reference evidence="8" key="1">
    <citation type="journal article" date="2019" name="Int. J. Syst. Evol. Microbiol.">
        <title>The Global Catalogue of Microorganisms (GCM) 10K type strain sequencing project: providing services to taxonomists for standard genome sequencing and annotation.</title>
        <authorList>
            <consortium name="The Broad Institute Genomics Platform"/>
            <consortium name="The Broad Institute Genome Sequencing Center for Infectious Disease"/>
            <person name="Wu L."/>
            <person name="Ma J."/>
        </authorList>
    </citation>
    <scope>NUCLEOTIDE SEQUENCE [LARGE SCALE GENOMIC DNA]</scope>
    <source>
        <strain evidence="8">CGMCC 1.15399</strain>
    </source>
</reference>
<dbReference type="Pfam" id="PF08281">
    <property type="entry name" value="Sigma70_r4_2"/>
    <property type="match status" value="1"/>
</dbReference>
<keyword evidence="8" id="KW-1185">Reference proteome</keyword>
<dbReference type="NCBIfam" id="TIGR02937">
    <property type="entry name" value="sigma70-ECF"/>
    <property type="match status" value="1"/>
</dbReference>
<dbReference type="InterPro" id="IPR013249">
    <property type="entry name" value="RNA_pol_sigma70_r4_t2"/>
</dbReference>
<dbReference type="InterPro" id="IPR014284">
    <property type="entry name" value="RNA_pol_sigma-70_dom"/>
</dbReference>
<dbReference type="EMBL" id="JBHUCM010000013">
    <property type="protein sequence ID" value="MFD1538289.1"/>
    <property type="molecule type" value="Genomic_DNA"/>
</dbReference>
<comment type="caution">
    <text evidence="7">The sequence shown here is derived from an EMBL/GenBank/DDBJ whole genome shotgun (WGS) entry which is preliminary data.</text>
</comment>
<organism evidence="7 8">
    <name type="scientific">Nonomuraea guangzhouensis</name>
    <dbReference type="NCBI Taxonomy" id="1291555"/>
    <lineage>
        <taxon>Bacteria</taxon>
        <taxon>Bacillati</taxon>
        <taxon>Actinomycetota</taxon>
        <taxon>Actinomycetes</taxon>
        <taxon>Streptosporangiales</taxon>
        <taxon>Streptosporangiaceae</taxon>
        <taxon>Nonomuraea</taxon>
    </lineage>
</organism>
<evidence type="ECO:0000256" key="3">
    <source>
        <dbReference type="ARBA" id="ARBA00023082"/>
    </source>
</evidence>
<keyword evidence="2" id="KW-0805">Transcription regulation</keyword>
<dbReference type="Pfam" id="PF04542">
    <property type="entry name" value="Sigma70_r2"/>
    <property type="match status" value="1"/>
</dbReference>
<dbReference type="PANTHER" id="PTHR30173">
    <property type="entry name" value="SIGMA 19 FACTOR"/>
    <property type="match status" value="1"/>
</dbReference>
<sequence>MDVVSESGSSSADFESLRSRLFGIAYQLLGRAADAEDVVQDVWVRWQGADRARVRDRVAFLVTVTTRVALNAVTSARARREISVGEWRPKRDLASVDPVLEAERGEAVELAVQLLMERLSPVERAVYVLREAFDYPFREIAEVLELSEANARQLARRARQHLAERPRNPVDPSERDGLFDAFLGAARAGDMPRLIGLLTQAQLSIRPQRGWAA</sequence>
<dbReference type="Proteomes" id="UP001597097">
    <property type="component" value="Unassembled WGS sequence"/>
</dbReference>
<feature type="domain" description="RNA polymerase sigma-70 region 2" evidence="5">
    <location>
        <begin position="14"/>
        <end position="77"/>
    </location>
</feature>
<comment type="similarity">
    <text evidence="1">Belongs to the sigma-70 factor family. ECF subfamily.</text>
</comment>
<evidence type="ECO:0000313" key="8">
    <source>
        <dbReference type="Proteomes" id="UP001597097"/>
    </source>
</evidence>
<name>A0ABW4G6H9_9ACTN</name>
<dbReference type="InterPro" id="IPR052704">
    <property type="entry name" value="ECF_Sigma-70_Domain"/>
</dbReference>